<dbReference type="GeneID" id="35869579"/>
<dbReference type="AlphaFoldDB" id="A0A1I5XN94"/>
<dbReference type="SMART" id="SM00052">
    <property type="entry name" value="EAL"/>
    <property type="match status" value="1"/>
</dbReference>
<dbReference type="Pfam" id="PF00563">
    <property type="entry name" value="EAL"/>
    <property type="match status" value="1"/>
</dbReference>
<dbReference type="OrthoDB" id="9812358at2"/>
<sequence>MKVLIVEDDKIQATRLKMQLSHLSESDIHFAEDGLEAIDVCRKIDIDLLFCDIQMPRMDGVSFLSKLNKISPDVGIVIFSSVEDAILKITFDMCNMAGFEFVRAIQKPISDSVLENIVLEHSSFMSKKNAHSSPQIQIGSRDVFDGFENDRFFCFYQPQFNLSNGNLSGVESLVRFSHPEYGVLGPLHFMDLIGDLGCKNQLFEIVLDKSVKLMASMSKELKLSVNFSQECLETDIYDLVIATCKKYDFPLNKLTLEMTEEDVYQCSIDSLANLARLRVSGVGLAIDDFGTGFASLSQLVQLPFTELKIDKAFLENIHSNYKNKQITEICLLLAHSLGLHCVVEGIENEEAYLFAKRIGIDTCQGYYTSKPIGAPDLYSLYQKHKCAELGNQFSQSKSLKSVYFDIDNQRSTPLVKLIKKHDELIDTIQVNTTDEVSTQLRDNAIQSLIIESEGLSSPEISDVITHVKAFYHGPIFVLRPFYEEENDELKEEDNNILYIRKSRTVTETSNAIYNAMTDTYESSSNLTTLFSKLSSREATVAEYILAGYTNKKISNELDISQKTVSTYKTRILSKLNINSMFELVKIFNIVN</sequence>
<dbReference type="RefSeq" id="WP_017013456.1">
    <property type="nucleotide sequence ID" value="NZ_FOWR01000069.1"/>
</dbReference>
<dbReference type="InterPro" id="IPR001633">
    <property type="entry name" value="EAL_dom"/>
</dbReference>
<dbReference type="Proteomes" id="UP000182692">
    <property type="component" value="Unassembled WGS sequence"/>
</dbReference>
<dbReference type="GO" id="GO:0000160">
    <property type="term" value="P:phosphorelay signal transduction system"/>
    <property type="evidence" value="ECO:0007669"/>
    <property type="project" value="InterPro"/>
</dbReference>
<dbReference type="PROSITE" id="PS50043">
    <property type="entry name" value="HTH_LUXR_2"/>
    <property type="match status" value="1"/>
</dbReference>
<dbReference type="PANTHER" id="PTHR33121">
    <property type="entry name" value="CYCLIC DI-GMP PHOSPHODIESTERASE PDEF"/>
    <property type="match status" value="1"/>
</dbReference>
<dbReference type="InterPro" id="IPR050706">
    <property type="entry name" value="Cyclic-di-GMP_PDE-like"/>
</dbReference>
<dbReference type="GO" id="GO:0006355">
    <property type="term" value="P:regulation of DNA-templated transcription"/>
    <property type="evidence" value="ECO:0007669"/>
    <property type="project" value="InterPro"/>
</dbReference>
<feature type="domain" description="HTH luxR-type" evidence="3">
    <location>
        <begin position="526"/>
        <end position="591"/>
    </location>
</feature>
<dbReference type="SUPFAM" id="SSF52172">
    <property type="entry name" value="CheY-like"/>
    <property type="match status" value="1"/>
</dbReference>
<evidence type="ECO:0000259" key="5">
    <source>
        <dbReference type="PROSITE" id="PS50883"/>
    </source>
</evidence>
<evidence type="ECO:0000256" key="1">
    <source>
        <dbReference type="ARBA" id="ARBA00023125"/>
    </source>
</evidence>
<dbReference type="SMART" id="SM00448">
    <property type="entry name" value="REC"/>
    <property type="match status" value="1"/>
</dbReference>
<dbReference type="SUPFAM" id="SSF141868">
    <property type="entry name" value="EAL domain-like"/>
    <property type="match status" value="1"/>
</dbReference>
<feature type="domain" description="Response regulatory" evidence="4">
    <location>
        <begin position="2"/>
        <end position="122"/>
    </location>
</feature>
<dbReference type="InterPro" id="IPR011006">
    <property type="entry name" value="CheY-like_superfamily"/>
</dbReference>
<evidence type="ECO:0000259" key="3">
    <source>
        <dbReference type="PROSITE" id="PS50043"/>
    </source>
</evidence>
<dbReference type="Pfam" id="PF00072">
    <property type="entry name" value="Response_reg"/>
    <property type="match status" value="1"/>
</dbReference>
<dbReference type="InterPro" id="IPR001789">
    <property type="entry name" value="Sig_transdc_resp-reg_receiver"/>
</dbReference>
<dbReference type="InterPro" id="IPR016032">
    <property type="entry name" value="Sig_transdc_resp-reg_C-effctor"/>
</dbReference>
<dbReference type="Gene3D" id="1.10.10.10">
    <property type="entry name" value="Winged helix-like DNA-binding domain superfamily/Winged helix DNA-binding domain"/>
    <property type="match status" value="1"/>
</dbReference>
<dbReference type="Pfam" id="PF00196">
    <property type="entry name" value="GerE"/>
    <property type="match status" value="1"/>
</dbReference>
<dbReference type="EMBL" id="FOWR01000069">
    <property type="protein sequence ID" value="SFQ33419.1"/>
    <property type="molecule type" value="Genomic_DNA"/>
</dbReference>
<reference evidence="6 7" key="1">
    <citation type="submission" date="2016-10" db="EMBL/GenBank/DDBJ databases">
        <authorList>
            <person name="de Groot N.N."/>
        </authorList>
    </citation>
    <scope>NUCLEOTIDE SEQUENCE [LARGE SCALE GENOMIC DNA]</scope>
    <source>
        <strain evidence="6 7">DSM 15893</strain>
    </source>
</reference>
<evidence type="ECO:0000313" key="7">
    <source>
        <dbReference type="Proteomes" id="UP000182692"/>
    </source>
</evidence>
<dbReference type="STRING" id="1121869.SAMN03084138_04778"/>
<dbReference type="Gene3D" id="3.40.50.2300">
    <property type="match status" value="1"/>
</dbReference>
<dbReference type="PROSITE" id="PS50883">
    <property type="entry name" value="EAL"/>
    <property type="match status" value="1"/>
</dbReference>
<evidence type="ECO:0000256" key="2">
    <source>
        <dbReference type="PROSITE-ProRule" id="PRU00169"/>
    </source>
</evidence>
<dbReference type="Gene3D" id="3.20.20.450">
    <property type="entry name" value="EAL domain"/>
    <property type="match status" value="1"/>
</dbReference>
<dbReference type="GO" id="GO:0071111">
    <property type="term" value="F:cyclic-guanylate-specific phosphodiesterase activity"/>
    <property type="evidence" value="ECO:0007669"/>
    <property type="project" value="InterPro"/>
</dbReference>
<dbReference type="InterPro" id="IPR000792">
    <property type="entry name" value="Tscrpt_reg_LuxR_C"/>
</dbReference>
<dbReference type="GO" id="GO:0003677">
    <property type="term" value="F:DNA binding"/>
    <property type="evidence" value="ECO:0007669"/>
    <property type="project" value="UniProtKB-KW"/>
</dbReference>
<dbReference type="PROSITE" id="PS50110">
    <property type="entry name" value="RESPONSE_REGULATORY"/>
    <property type="match status" value="1"/>
</dbReference>
<keyword evidence="2" id="KW-0597">Phosphoprotein</keyword>
<feature type="domain" description="EAL" evidence="5">
    <location>
        <begin position="136"/>
        <end position="385"/>
    </location>
</feature>
<protein>
    <submittedName>
        <fullName evidence="6">C-di-GMP phosphodiesterase</fullName>
    </submittedName>
</protein>
<feature type="modified residue" description="4-aspartylphosphate" evidence="2">
    <location>
        <position position="52"/>
    </location>
</feature>
<accession>A0A1I5XN94</accession>
<dbReference type="InterPro" id="IPR036388">
    <property type="entry name" value="WH-like_DNA-bd_sf"/>
</dbReference>
<organism evidence="6 7">
    <name type="scientific">Enterovibrio norvegicus DSM 15893</name>
    <dbReference type="NCBI Taxonomy" id="1121869"/>
    <lineage>
        <taxon>Bacteria</taxon>
        <taxon>Pseudomonadati</taxon>
        <taxon>Pseudomonadota</taxon>
        <taxon>Gammaproteobacteria</taxon>
        <taxon>Vibrionales</taxon>
        <taxon>Vibrionaceae</taxon>
        <taxon>Enterovibrio</taxon>
    </lineage>
</organism>
<dbReference type="SUPFAM" id="SSF46894">
    <property type="entry name" value="C-terminal effector domain of the bipartite response regulators"/>
    <property type="match status" value="1"/>
</dbReference>
<dbReference type="PROSITE" id="PS00622">
    <property type="entry name" value="HTH_LUXR_1"/>
    <property type="match status" value="1"/>
</dbReference>
<evidence type="ECO:0000313" key="6">
    <source>
        <dbReference type="EMBL" id="SFQ33419.1"/>
    </source>
</evidence>
<dbReference type="CDD" id="cd01948">
    <property type="entry name" value="EAL"/>
    <property type="match status" value="1"/>
</dbReference>
<dbReference type="InterPro" id="IPR035919">
    <property type="entry name" value="EAL_sf"/>
</dbReference>
<dbReference type="PRINTS" id="PR00038">
    <property type="entry name" value="HTHLUXR"/>
</dbReference>
<gene>
    <name evidence="6" type="ORF">SAMN03084138_04778</name>
</gene>
<evidence type="ECO:0000259" key="4">
    <source>
        <dbReference type="PROSITE" id="PS50110"/>
    </source>
</evidence>
<proteinExistence type="predicted"/>
<name>A0A1I5XN94_9GAMM</name>
<keyword evidence="1" id="KW-0238">DNA-binding</keyword>
<dbReference type="PANTHER" id="PTHR33121:SF71">
    <property type="entry name" value="OXYGEN SENSOR PROTEIN DOSP"/>
    <property type="match status" value="1"/>
</dbReference>
<dbReference type="SMART" id="SM00421">
    <property type="entry name" value="HTH_LUXR"/>
    <property type="match status" value="1"/>
</dbReference>
<dbReference type="CDD" id="cd06170">
    <property type="entry name" value="LuxR_C_like"/>
    <property type="match status" value="1"/>
</dbReference>